<dbReference type="InterPro" id="IPR011990">
    <property type="entry name" value="TPR-like_helical_dom_sf"/>
</dbReference>
<dbReference type="AlphaFoldDB" id="A0A5M3XH24"/>
<accession>A0A5M3XH24</accession>
<gene>
    <name evidence="2" type="ORF">Aple_037230</name>
</gene>
<organism evidence="2 3">
    <name type="scientific">Acrocarpospora pleiomorpha</name>
    <dbReference type="NCBI Taxonomy" id="90975"/>
    <lineage>
        <taxon>Bacteria</taxon>
        <taxon>Bacillati</taxon>
        <taxon>Actinomycetota</taxon>
        <taxon>Actinomycetes</taxon>
        <taxon>Streptosporangiales</taxon>
        <taxon>Streptosporangiaceae</taxon>
        <taxon>Acrocarpospora</taxon>
    </lineage>
</organism>
<evidence type="ECO:0000313" key="3">
    <source>
        <dbReference type="Proteomes" id="UP000377595"/>
    </source>
</evidence>
<name>A0A5M3XH24_9ACTN</name>
<evidence type="ECO:0000256" key="1">
    <source>
        <dbReference type="SAM" id="MobiDB-lite"/>
    </source>
</evidence>
<evidence type="ECO:0008006" key="4">
    <source>
        <dbReference type="Google" id="ProtNLM"/>
    </source>
</evidence>
<sequence>MVCEMAMSGESEPERLVTAPDAGSDEAGELLGELWHRIEAGSGGDAGAVLDETALRIADRLLRVTATSSGETPVEVVHAIAIMRVIRFLSGAGDDERSPALSLLTEVWRAVPELVSDDVFAALGARADDGLALLGSELLQRAQLSADRSLLDQAVDVLEEAVRAEPAGDELAGRLSNLGLAYRLRAERYGVGDDLRSALAAGERSVSVCPEGAFEQAGCLANLADSFLARFERDSDPRDLRQALAAYRAAVVAARDGHPLEVVVAGKLGIALKERFVMSGHQEDIDSAVDLCARAAASVAPGDVFYAQCQTNLGSALAVRATWNNLRGDIEAAVTACRNALDATAPGEPAASVRWSNLSAALHDRYELLRARDDLDDAVAAAQSALAGAGPHTPEHRALLFANVSNILRIRGDLDDDRADLEGAVDSARSAVKLSPTGHAERANRLNNLGTALLSRFEAEQRQNPGTGAAVDLLTEGIAALTEATRDDARNSNLVGSLSTLGLLLLKRFQHAGAADDLTAAIEASSAAVAACPAEHPLLAGIALNLGSAWREAFEHRGTDAERAAAIRSWQSGTVAATSPSVFRLACARQWAELAAEQRLWHLAAEGYGHAVALLPVVSWRGLRRLDQENELMRQATVSRDAAAALLATADPATALAHLEQGRAVLWTQRLDLRSGPAALHHTAPELAEGLDRVRAALDGVNAVVTPSLRQH</sequence>
<comment type="caution">
    <text evidence="2">The sequence shown here is derived from an EMBL/GenBank/DDBJ whole genome shotgun (WGS) entry which is preliminary data.</text>
</comment>
<dbReference type="Proteomes" id="UP000377595">
    <property type="component" value="Unassembled WGS sequence"/>
</dbReference>
<protein>
    <recommendedName>
        <fullName evidence="4">CHAT domain-containing protein</fullName>
    </recommendedName>
</protein>
<evidence type="ECO:0000313" key="2">
    <source>
        <dbReference type="EMBL" id="GES20827.1"/>
    </source>
</evidence>
<dbReference type="EMBL" id="BLAF01000019">
    <property type="protein sequence ID" value="GES20827.1"/>
    <property type="molecule type" value="Genomic_DNA"/>
</dbReference>
<reference evidence="2 3" key="1">
    <citation type="submission" date="2019-10" db="EMBL/GenBank/DDBJ databases">
        <title>Whole genome shotgun sequence of Acrocarpospora pleiomorpha NBRC 16267.</title>
        <authorList>
            <person name="Ichikawa N."/>
            <person name="Kimura A."/>
            <person name="Kitahashi Y."/>
            <person name="Komaki H."/>
            <person name="Oguchi A."/>
        </authorList>
    </citation>
    <scope>NUCLEOTIDE SEQUENCE [LARGE SCALE GENOMIC DNA]</scope>
    <source>
        <strain evidence="2 3">NBRC 16267</strain>
    </source>
</reference>
<keyword evidence="3" id="KW-1185">Reference proteome</keyword>
<proteinExistence type="predicted"/>
<dbReference type="Gene3D" id="1.25.40.10">
    <property type="entry name" value="Tetratricopeptide repeat domain"/>
    <property type="match status" value="2"/>
</dbReference>
<feature type="region of interest" description="Disordered" evidence="1">
    <location>
        <begin position="1"/>
        <end position="20"/>
    </location>
</feature>